<keyword evidence="4 7" id="KW-0812">Transmembrane</keyword>
<evidence type="ECO:0000256" key="1">
    <source>
        <dbReference type="ARBA" id="ARBA00004651"/>
    </source>
</evidence>
<evidence type="ECO:0000256" key="2">
    <source>
        <dbReference type="ARBA" id="ARBA00022448"/>
    </source>
</evidence>
<evidence type="ECO:0000256" key="5">
    <source>
        <dbReference type="ARBA" id="ARBA00022989"/>
    </source>
</evidence>
<dbReference type="Proteomes" id="UP000248887">
    <property type="component" value="Unassembled WGS sequence"/>
</dbReference>
<dbReference type="Gene3D" id="1.20.1250.20">
    <property type="entry name" value="MFS general substrate transporter like domains"/>
    <property type="match status" value="1"/>
</dbReference>
<feature type="transmembrane region" description="Helical" evidence="7">
    <location>
        <begin position="186"/>
        <end position="203"/>
    </location>
</feature>
<evidence type="ECO:0000256" key="3">
    <source>
        <dbReference type="ARBA" id="ARBA00022475"/>
    </source>
</evidence>
<evidence type="ECO:0000256" key="4">
    <source>
        <dbReference type="ARBA" id="ARBA00022692"/>
    </source>
</evidence>
<feature type="transmembrane region" description="Helical" evidence="7">
    <location>
        <begin position="385"/>
        <end position="406"/>
    </location>
</feature>
<dbReference type="InterPro" id="IPR036259">
    <property type="entry name" value="MFS_trans_sf"/>
</dbReference>
<dbReference type="AlphaFoldDB" id="A0A2W5SZG6"/>
<organism evidence="9 10">
    <name type="scientific">Ancylobacter novellus</name>
    <name type="common">Thiobacillus novellus</name>
    <dbReference type="NCBI Taxonomy" id="921"/>
    <lineage>
        <taxon>Bacteria</taxon>
        <taxon>Pseudomonadati</taxon>
        <taxon>Pseudomonadota</taxon>
        <taxon>Alphaproteobacteria</taxon>
        <taxon>Hyphomicrobiales</taxon>
        <taxon>Xanthobacteraceae</taxon>
        <taxon>Ancylobacter</taxon>
    </lineage>
</organism>
<dbReference type="GO" id="GO:0022857">
    <property type="term" value="F:transmembrane transporter activity"/>
    <property type="evidence" value="ECO:0007669"/>
    <property type="project" value="InterPro"/>
</dbReference>
<accession>A0A2W5SZG6</accession>
<dbReference type="PANTHER" id="PTHR23513">
    <property type="entry name" value="INTEGRAL MEMBRANE EFFLUX PROTEIN-RELATED"/>
    <property type="match status" value="1"/>
</dbReference>
<sequence length="425" mass="45571">MSSAIQQAPAPHWRQRAGRALRNPLYRRYFLAQIPLVVGSWIHSIAIGWLMWRLSASPWLLGLLALCDLGPTFLLGPIAGTVSDRLDRRKLLVCTQAAFIVIVSLLGFLTLTDQVTVATVMLLTLSLGIVAAFDSPTRQAFVAELVGLDDLRNAIALNSMLFNAARLIGPAAGGAIVASFGEGWCFVLKAFAYVSMLVMLMTIKAPSLIRRAREPFLTEMRRGLDFVRRRPAQARILILVGACSFTSVPYFSFLPVLADKMLGSDAAVAGLLMSLTGVGAVAAAILLTVFDRLSILRLYPGWSALLLGLTQIGIGLSSSLPLTAVLAVPMGFAILSQNLASNSLLQQFTPPAYRGRVMAMYAMMMLGTVPFGSLIVGAIGDWLGMPFAFIAGGLLCAATAFVLVMLPERPDEATPGELQSSLQKT</sequence>
<evidence type="ECO:0000256" key="7">
    <source>
        <dbReference type="SAM" id="Phobius"/>
    </source>
</evidence>
<name>A0A2W5SZG6_ANCNO</name>
<evidence type="ECO:0000313" key="9">
    <source>
        <dbReference type="EMBL" id="PZQ80080.1"/>
    </source>
</evidence>
<feature type="transmembrane region" description="Helical" evidence="7">
    <location>
        <begin position="326"/>
        <end position="345"/>
    </location>
</feature>
<dbReference type="PROSITE" id="PS50850">
    <property type="entry name" value="MFS"/>
    <property type="match status" value="1"/>
</dbReference>
<feature type="transmembrane region" description="Helical" evidence="7">
    <location>
        <begin position="154"/>
        <end position="180"/>
    </location>
</feature>
<dbReference type="SUPFAM" id="SSF103473">
    <property type="entry name" value="MFS general substrate transporter"/>
    <property type="match status" value="1"/>
</dbReference>
<feature type="domain" description="Major facilitator superfamily (MFS) profile" evidence="8">
    <location>
        <begin position="1"/>
        <end position="410"/>
    </location>
</feature>
<feature type="transmembrane region" description="Helical" evidence="7">
    <location>
        <begin position="302"/>
        <end position="320"/>
    </location>
</feature>
<dbReference type="GO" id="GO:0005886">
    <property type="term" value="C:plasma membrane"/>
    <property type="evidence" value="ECO:0007669"/>
    <property type="project" value="UniProtKB-SubCell"/>
</dbReference>
<keyword evidence="3" id="KW-1003">Cell membrane</keyword>
<comment type="subcellular location">
    <subcellularLocation>
        <location evidence="1">Cell membrane</location>
        <topology evidence="1">Multi-pass membrane protein</topology>
    </subcellularLocation>
</comment>
<feature type="transmembrane region" description="Helical" evidence="7">
    <location>
        <begin position="357"/>
        <end position="379"/>
    </location>
</feature>
<feature type="transmembrane region" description="Helical" evidence="7">
    <location>
        <begin position="236"/>
        <end position="254"/>
    </location>
</feature>
<feature type="transmembrane region" description="Helical" evidence="7">
    <location>
        <begin position="58"/>
        <end position="79"/>
    </location>
</feature>
<feature type="transmembrane region" description="Helical" evidence="7">
    <location>
        <begin position="91"/>
        <end position="109"/>
    </location>
</feature>
<gene>
    <name evidence="9" type="ORF">DI549_18225</name>
</gene>
<keyword evidence="2" id="KW-0813">Transport</keyword>
<dbReference type="PANTHER" id="PTHR23513:SF11">
    <property type="entry name" value="STAPHYLOFERRIN A TRANSPORTER"/>
    <property type="match status" value="1"/>
</dbReference>
<evidence type="ECO:0000259" key="8">
    <source>
        <dbReference type="PROSITE" id="PS50850"/>
    </source>
</evidence>
<feature type="transmembrane region" description="Helical" evidence="7">
    <location>
        <begin position="266"/>
        <end position="290"/>
    </location>
</feature>
<reference evidence="9 10" key="1">
    <citation type="submission" date="2017-08" db="EMBL/GenBank/DDBJ databases">
        <title>Infants hospitalized years apart are colonized by the same room-sourced microbial strains.</title>
        <authorList>
            <person name="Brooks B."/>
            <person name="Olm M.R."/>
            <person name="Firek B.A."/>
            <person name="Baker R."/>
            <person name="Thomas B.C."/>
            <person name="Morowitz M.J."/>
            <person name="Banfield J.F."/>
        </authorList>
    </citation>
    <scope>NUCLEOTIDE SEQUENCE [LARGE SCALE GENOMIC DNA]</scope>
    <source>
        <strain evidence="9">S2_005_001_R2_27</strain>
    </source>
</reference>
<feature type="transmembrane region" description="Helical" evidence="7">
    <location>
        <begin position="29"/>
        <end position="52"/>
    </location>
</feature>
<comment type="caution">
    <text evidence="9">The sequence shown here is derived from an EMBL/GenBank/DDBJ whole genome shotgun (WGS) entry which is preliminary data.</text>
</comment>
<dbReference type="CDD" id="cd06173">
    <property type="entry name" value="MFS_MefA_like"/>
    <property type="match status" value="1"/>
</dbReference>
<evidence type="ECO:0000313" key="10">
    <source>
        <dbReference type="Proteomes" id="UP000248887"/>
    </source>
</evidence>
<dbReference type="InterPro" id="IPR010290">
    <property type="entry name" value="TM_effector"/>
</dbReference>
<feature type="transmembrane region" description="Helical" evidence="7">
    <location>
        <begin position="115"/>
        <end position="133"/>
    </location>
</feature>
<dbReference type="InterPro" id="IPR020846">
    <property type="entry name" value="MFS_dom"/>
</dbReference>
<dbReference type="EMBL" id="QFQD01000072">
    <property type="protein sequence ID" value="PZQ80080.1"/>
    <property type="molecule type" value="Genomic_DNA"/>
</dbReference>
<keyword evidence="6 7" id="KW-0472">Membrane</keyword>
<keyword evidence="5 7" id="KW-1133">Transmembrane helix</keyword>
<proteinExistence type="predicted"/>
<dbReference type="Pfam" id="PF05977">
    <property type="entry name" value="MFS_3"/>
    <property type="match status" value="1"/>
</dbReference>
<protein>
    <submittedName>
        <fullName evidence="9">MFS transporter</fullName>
    </submittedName>
</protein>
<evidence type="ECO:0000256" key="6">
    <source>
        <dbReference type="ARBA" id="ARBA00023136"/>
    </source>
</evidence>